<evidence type="ECO:0000313" key="3">
    <source>
        <dbReference type="Proteomes" id="UP001054945"/>
    </source>
</evidence>
<reference evidence="2 3" key="1">
    <citation type="submission" date="2021-06" db="EMBL/GenBank/DDBJ databases">
        <title>Caerostris extrusa draft genome.</title>
        <authorList>
            <person name="Kono N."/>
            <person name="Arakawa K."/>
        </authorList>
    </citation>
    <scope>NUCLEOTIDE SEQUENCE [LARGE SCALE GENOMIC DNA]</scope>
</reference>
<keyword evidence="1" id="KW-0472">Membrane</keyword>
<keyword evidence="3" id="KW-1185">Reference proteome</keyword>
<dbReference type="EMBL" id="BPLR01015690">
    <property type="protein sequence ID" value="GIY77873.1"/>
    <property type="molecule type" value="Genomic_DNA"/>
</dbReference>
<dbReference type="Proteomes" id="UP001054945">
    <property type="component" value="Unassembled WGS sequence"/>
</dbReference>
<evidence type="ECO:0000313" key="2">
    <source>
        <dbReference type="EMBL" id="GIY77873.1"/>
    </source>
</evidence>
<dbReference type="AlphaFoldDB" id="A0AAV4W663"/>
<name>A0AAV4W663_CAEEX</name>
<sequence length="293" mass="33741">MKCIPRNTFAVSEKSYSDRWDKHGVFLERVNMCWRRSISRERWNIFFFFFAFFLSSLFPTHRPSSCCSQGVLLLPRGAIAANLTEKSHCVDFNIAIIYQHHFRLFGCDRKYLGAPRDFDDDEFHRSCWRGWISRERKVGKFGRGSGIRTNTNVPGECITNQYGISCKVPIQKKEEQDGSHNTASLLTIECFPYIFLKTLTSLDSSFFPETKCFLLLHRSRERQNHDSASLACCNATSSRLNVVCSSAILKIPAHLRRFEMSILGFCNTRDSWKQLPQELLRAISSLASFLTSS</sequence>
<protein>
    <submittedName>
        <fullName evidence="2">Uncharacterized protein</fullName>
    </submittedName>
</protein>
<organism evidence="2 3">
    <name type="scientific">Caerostris extrusa</name>
    <name type="common">Bark spider</name>
    <name type="synonym">Caerostris bankana</name>
    <dbReference type="NCBI Taxonomy" id="172846"/>
    <lineage>
        <taxon>Eukaryota</taxon>
        <taxon>Metazoa</taxon>
        <taxon>Ecdysozoa</taxon>
        <taxon>Arthropoda</taxon>
        <taxon>Chelicerata</taxon>
        <taxon>Arachnida</taxon>
        <taxon>Araneae</taxon>
        <taxon>Araneomorphae</taxon>
        <taxon>Entelegynae</taxon>
        <taxon>Araneoidea</taxon>
        <taxon>Araneidae</taxon>
        <taxon>Caerostris</taxon>
    </lineage>
</organism>
<gene>
    <name evidence="2" type="ORF">CEXT_366881</name>
</gene>
<keyword evidence="1" id="KW-0812">Transmembrane</keyword>
<proteinExistence type="predicted"/>
<feature type="transmembrane region" description="Helical" evidence="1">
    <location>
        <begin position="43"/>
        <end position="60"/>
    </location>
</feature>
<evidence type="ECO:0000256" key="1">
    <source>
        <dbReference type="SAM" id="Phobius"/>
    </source>
</evidence>
<accession>A0AAV4W663</accession>
<comment type="caution">
    <text evidence="2">The sequence shown here is derived from an EMBL/GenBank/DDBJ whole genome shotgun (WGS) entry which is preliminary data.</text>
</comment>
<keyword evidence="1" id="KW-1133">Transmembrane helix</keyword>